<dbReference type="PANTHER" id="PTHR43552:SF2">
    <property type="entry name" value="DIAMINOBUTYRATE--2-OXOGLUTARATE TRANSAMINASE"/>
    <property type="match status" value="1"/>
</dbReference>
<dbReference type="InterPro" id="IPR005814">
    <property type="entry name" value="Aminotrans_3"/>
</dbReference>
<dbReference type="PIRSF" id="PIRSF000521">
    <property type="entry name" value="Transaminase_4ab_Lys_Orn"/>
    <property type="match status" value="1"/>
</dbReference>
<comment type="cofactor">
    <cofactor evidence="1 7">
        <name>pyridoxal 5'-phosphate</name>
        <dbReference type="ChEBI" id="CHEBI:597326"/>
    </cofactor>
</comment>
<dbReference type="SUPFAM" id="SSF53383">
    <property type="entry name" value="PLP-dependent transferases"/>
    <property type="match status" value="1"/>
</dbReference>
<organism evidence="8 9">
    <name type="scientific">Longimicrobium terrae</name>
    <dbReference type="NCBI Taxonomy" id="1639882"/>
    <lineage>
        <taxon>Bacteria</taxon>
        <taxon>Pseudomonadati</taxon>
        <taxon>Gemmatimonadota</taxon>
        <taxon>Longimicrobiia</taxon>
        <taxon>Longimicrobiales</taxon>
        <taxon>Longimicrobiaceae</taxon>
        <taxon>Longimicrobium</taxon>
    </lineage>
</organism>
<dbReference type="GO" id="GO:0045303">
    <property type="term" value="F:diaminobutyrate-2-oxoglutarate transaminase activity"/>
    <property type="evidence" value="ECO:0007669"/>
    <property type="project" value="UniProtKB-EC"/>
</dbReference>
<dbReference type="Gene3D" id="3.40.640.10">
    <property type="entry name" value="Type I PLP-dependent aspartate aminotransferase-like (Major domain)"/>
    <property type="match status" value="1"/>
</dbReference>
<comment type="caution">
    <text evidence="8">The sequence shown here is derived from an EMBL/GenBank/DDBJ whole genome shotgun (WGS) entry which is preliminary data.</text>
</comment>
<dbReference type="InterPro" id="IPR004637">
    <property type="entry name" value="Dat"/>
</dbReference>
<dbReference type="Pfam" id="PF00202">
    <property type="entry name" value="Aminotran_3"/>
    <property type="match status" value="1"/>
</dbReference>
<comment type="catalytic activity">
    <reaction evidence="7">
        <text>L-2,4-diaminobutanoate + 2-oxoglutarate = L-aspartate 4-semialdehyde + L-glutamate</text>
        <dbReference type="Rhea" id="RHEA:11160"/>
        <dbReference type="ChEBI" id="CHEBI:16810"/>
        <dbReference type="ChEBI" id="CHEBI:29985"/>
        <dbReference type="ChEBI" id="CHEBI:58761"/>
        <dbReference type="ChEBI" id="CHEBI:537519"/>
        <dbReference type="EC" id="2.6.1.76"/>
    </reaction>
</comment>
<dbReference type="CDD" id="cd00610">
    <property type="entry name" value="OAT_like"/>
    <property type="match status" value="1"/>
</dbReference>
<protein>
    <recommendedName>
        <fullName evidence="7">Diaminobutyrate--2-oxoglutarate transaminase</fullName>
        <ecNumber evidence="7">2.6.1.76</ecNumber>
    </recommendedName>
    <alternativeName>
        <fullName evidence="7">DABA aminotransferase</fullName>
    </alternativeName>
</protein>
<dbReference type="EMBL" id="JACHIA010000002">
    <property type="protein sequence ID" value="MBB6069461.1"/>
    <property type="molecule type" value="Genomic_DNA"/>
</dbReference>
<keyword evidence="4 7" id="KW-0808">Transferase</keyword>
<dbReference type="Gene3D" id="3.90.1150.10">
    <property type="entry name" value="Aspartate Aminotransferase, domain 1"/>
    <property type="match status" value="1"/>
</dbReference>
<dbReference type="UniPathway" id="UPA00067">
    <property type="reaction ID" value="UER00121"/>
</dbReference>
<dbReference type="PANTHER" id="PTHR43552">
    <property type="entry name" value="DIAMINOBUTYRATE--2-OXOGLUTARATE AMINOTRANSFERASE"/>
    <property type="match status" value="1"/>
</dbReference>
<dbReference type="PROSITE" id="PS00600">
    <property type="entry name" value="AA_TRANSFER_CLASS_3"/>
    <property type="match status" value="1"/>
</dbReference>
<evidence type="ECO:0000313" key="8">
    <source>
        <dbReference type="EMBL" id="MBB6069461.1"/>
    </source>
</evidence>
<keyword evidence="9" id="KW-1185">Reference proteome</keyword>
<keyword evidence="3 7" id="KW-0032">Aminotransferase</keyword>
<dbReference type="InterPro" id="IPR015422">
    <property type="entry name" value="PyrdxlP-dep_Trfase_small"/>
</dbReference>
<dbReference type="GO" id="GO:0047307">
    <property type="term" value="F:diaminobutyrate-pyruvate transaminase activity"/>
    <property type="evidence" value="ECO:0007669"/>
    <property type="project" value="InterPro"/>
</dbReference>
<evidence type="ECO:0000256" key="6">
    <source>
        <dbReference type="RuleBase" id="RU003560"/>
    </source>
</evidence>
<evidence type="ECO:0000256" key="5">
    <source>
        <dbReference type="ARBA" id="ARBA00022898"/>
    </source>
</evidence>
<evidence type="ECO:0000256" key="1">
    <source>
        <dbReference type="ARBA" id="ARBA00001933"/>
    </source>
</evidence>
<evidence type="ECO:0000256" key="4">
    <source>
        <dbReference type="ARBA" id="ARBA00022679"/>
    </source>
</evidence>
<comment type="pathway">
    <text evidence="7">Amine and polyamine biosynthesis; ectoine biosynthesis; L-ectoine from L-aspartate 4-semialdehyde: step 1/3.</text>
</comment>
<evidence type="ECO:0000313" key="9">
    <source>
        <dbReference type="Proteomes" id="UP000582837"/>
    </source>
</evidence>
<keyword evidence="5 6" id="KW-0663">Pyridoxal phosphate</keyword>
<evidence type="ECO:0000256" key="7">
    <source>
        <dbReference type="RuleBase" id="RU365034"/>
    </source>
</evidence>
<dbReference type="InterPro" id="IPR049704">
    <property type="entry name" value="Aminotrans_3_PPA_site"/>
</dbReference>
<reference evidence="8 9" key="1">
    <citation type="submission" date="2020-08" db="EMBL/GenBank/DDBJ databases">
        <title>Genomic Encyclopedia of Type Strains, Phase IV (KMG-IV): sequencing the most valuable type-strain genomes for metagenomic binning, comparative biology and taxonomic classification.</title>
        <authorList>
            <person name="Goeker M."/>
        </authorList>
    </citation>
    <scope>NUCLEOTIDE SEQUENCE [LARGE SCALE GENOMIC DNA]</scope>
    <source>
        <strain evidence="8 9">DSM 29007</strain>
    </source>
</reference>
<proteinExistence type="inferred from homology"/>
<gene>
    <name evidence="8" type="ORF">HNQ61_001076</name>
</gene>
<dbReference type="RefSeq" id="WP_170037609.1">
    <property type="nucleotide sequence ID" value="NZ_JABDTL010000002.1"/>
</dbReference>
<dbReference type="InterPro" id="IPR012773">
    <property type="entry name" value="Ectoine_EctB"/>
</dbReference>
<dbReference type="NCBIfam" id="NF006733">
    <property type="entry name" value="PRK09264.1"/>
    <property type="match status" value="1"/>
</dbReference>
<dbReference type="NCBIfam" id="TIGR02407">
    <property type="entry name" value="ectoine_ectB"/>
    <property type="match status" value="1"/>
</dbReference>
<accession>A0A841GL45</accession>
<evidence type="ECO:0000256" key="3">
    <source>
        <dbReference type="ARBA" id="ARBA00022576"/>
    </source>
</evidence>
<dbReference type="NCBIfam" id="TIGR00709">
    <property type="entry name" value="dat"/>
    <property type="match status" value="1"/>
</dbReference>
<dbReference type="AlphaFoldDB" id="A0A841GL45"/>
<comment type="function">
    <text evidence="7">Catalyzes reversively the conversion of L-aspartate beta-semialdehyde (ASA) to L-2,4-diaminobutyrate (DABA) by transamination with L-glutamate.</text>
</comment>
<name>A0A841GL45_9BACT</name>
<dbReference type="InterPro" id="IPR015421">
    <property type="entry name" value="PyrdxlP-dep_Trfase_major"/>
</dbReference>
<sequence length="453" mass="48383">MQDTRLIRRTDILRGVRPAAPPPRPGLETFDALESAVRSYCRAFPVVFARARGATLVDEDGHEYIDFFAGAGTLNYGHNPQFLKDRIAEYLAGDGILHGLDMATGAKRDFLERFDRVILRPRGLEYRIQFPGPTGTNAVEAALKLARKATGRRTVAYFANAYHGMSLGALAVTGNASKRRGAGVPLNDTVALPYDGDLGPGIDSLDVFEAMLRNSGSGVELPAAVIVETVQAEGGVKVARAEWLRRLESLCRAHGVLLIVDDIQTGCGRTGSFFSFEEAGITPDLVTLSKSISGIGLPMALVLIRPELDVWNPGEHNGTFRGNNLAFVTAAAVLEYWEHDGLSRAVHEKGEQIRARLQSWADADPSLGGVVRGRGMIRGIAFADPDLASRVSAGAFRRGVIVETAGPRDEVLKLIPPLTISDGQLESGLARIEAALEEAVALVPAGAAAGEAA</sequence>
<evidence type="ECO:0000256" key="2">
    <source>
        <dbReference type="ARBA" id="ARBA00008954"/>
    </source>
</evidence>
<dbReference type="GO" id="GO:0019491">
    <property type="term" value="P:ectoine biosynthetic process"/>
    <property type="evidence" value="ECO:0007669"/>
    <property type="project" value="UniProtKB-UniPathway"/>
</dbReference>
<dbReference type="GO" id="GO:0030170">
    <property type="term" value="F:pyridoxal phosphate binding"/>
    <property type="evidence" value="ECO:0007669"/>
    <property type="project" value="InterPro"/>
</dbReference>
<dbReference type="InterPro" id="IPR015424">
    <property type="entry name" value="PyrdxlP-dep_Trfase"/>
</dbReference>
<comment type="similarity">
    <text evidence="2 6">Belongs to the class-III pyridoxal-phosphate-dependent aminotransferase family.</text>
</comment>
<dbReference type="EC" id="2.6.1.76" evidence="7"/>
<dbReference type="Proteomes" id="UP000582837">
    <property type="component" value="Unassembled WGS sequence"/>
</dbReference>